<evidence type="ECO:0000313" key="3">
    <source>
        <dbReference type="Proteomes" id="UP000822688"/>
    </source>
</evidence>
<evidence type="ECO:0000256" key="1">
    <source>
        <dbReference type="SAM" id="MobiDB-lite"/>
    </source>
</evidence>
<comment type="caution">
    <text evidence="2">The sequence shown here is derived from an EMBL/GenBank/DDBJ whole genome shotgun (WGS) entry which is preliminary data.</text>
</comment>
<reference evidence="2" key="1">
    <citation type="submission" date="2020-06" db="EMBL/GenBank/DDBJ databases">
        <title>WGS assembly of Ceratodon purpureus strain R40.</title>
        <authorList>
            <person name="Carey S.B."/>
            <person name="Jenkins J."/>
            <person name="Shu S."/>
            <person name="Lovell J.T."/>
            <person name="Sreedasyam A."/>
            <person name="Maumus F."/>
            <person name="Tiley G.P."/>
            <person name="Fernandez-Pozo N."/>
            <person name="Barry K."/>
            <person name="Chen C."/>
            <person name="Wang M."/>
            <person name="Lipzen A."/>
            <person name="Daum C."/>
            <person name="Saski C.A."/>
            <person name="Payton A.C."/>
            <person name="Mcbreen J.C."/>
            <person name="Conrad R.E."/>
            <person name="Kollar L.M."/>
            <person name="Olsson S."/>
            <person name="Huttunen S."/>
            <person name="Landis J.B."/>
            <person name="Wickett N.J."/>
            <person name="Johnson M.G."/>
            <person name="Rensing S.A."/>
            <person name="Grimwood J."/>
            <person name="Schmutz J."/>
            <person name="Mcdaniel S.F."/>
        </authorList>
    </citation>
    <scope>NUCLEOTIDE SEQUENCE</scope>
    <source>
        <strain evidence="2">R40</strain>
    </source>
</reference>
<accession>A0A8T0J968</accession>
<keyword evidence="3" id="KW-1185">Reference proteome</keyword>
<proteinExistence type="predicted"/>
<dbReference type="Proteomes" id="UP000822688">
    <property type="component" value="Chromosome 1"/>
</dbReference>
<name>A0A8T0J968_CERPU</name>
<feature type="compositionally biased region" description="Polar residues" evidence="1">
    <location>
        <begin position="52"/>
        <end position="68"/>
    </location>
</feature>
<sequence>MVPALSGEAGNAGPAQPTKANETRVALQCRNLTHSPRSSPRGRRRIGDKGPQLTQLRNSSTPQNSTLGHSVVFFHPRPGSLPFSQQPFQQPRTIPPPNAIPATACAAGYHAALAVEATF</sequence>
<dbReference type="EMBL" id="CM026421">
    <property type="protein sequence ID" value="KAG0591388.1"/>
    <property type="molecule type" value="Genomic_DNA"/>
</dbReference>
<gene>
    <name evidence="2" type="ORF">KC19_1G171800</name>
</gene>
<evidence type="ECO:0000313" key="2">
    <source>
        <dbReference type="EMBL" id="KAG0591388.1"/>
    </source>
</evidence>
<feature type="region of interest" description="Disordered" evidence="1">
    <location>
        <begin position="1"/>
        <end position="99"/>
    </location>
</feature>
<organism evidence="2 3">
    <name type="scientific">Ceratodon purpureus</name>
    <name type="common">Fire moss</name>
    <name type="synonym">Dicranum purpureum</name>
    <dbReference type="NCBI Taxonomy" id="3225"/>
    <lineage>
        <taxon>Eukaryota</taxon>
        <taxon>Viridiplantae</taxon>
        <taxon>Streptophyta</taxon>
        <taxon>Embryophyta</taxon>
        <taxon>Bryophyta</taxon>
        <taxon>Bryophytina</taxon>
        <taxon>Bryopsida</taxon>
        <taxon>Dicranidae</taxon>
        <taxon>Pseudoditrichales</taxon>
        <taxon>Ditrichaceae</taxon>
        <taxon>Ceratodon</taxon>
    </lineage>
</organism>
<feature type="compositionally biased region" description="Low complexity" evidence="1">
    <location>
        <begin position="78"/>
        <end position="92"/>
    </location>
</feature>
<dbReference type="AlphaFoldDB" id="A0A8T0J968"/>
<protein>
    <submittedName>
        <fullName evidence="2">Uncharacterized protein</fullName>
    </submittedName>
</protein>